<dbReference type="PANTHER" id="PTHR46847:SF1">
    <property type="entry name" value="D-ALLOSE-BINDING PERIPLASMIC PROTEIN-RELATED"/>
    <property type="match status" value="1"/>
</dbReference>
<sequence length="323" mass="36283">MKKKTRIMFALLSIGGVATLLMTSYFTFRVVSVHPNISYYSKQNEKDIYRIMFISADSGSPFWNQVKEGVQKVANENKVAIEFQETFQSDIFGYLKNIEKAIASRVDGIIVQGKEDPEFIDIVNKALKKGIPVITVFTDAPDSLRKTYVGPNHFQEGKIIGEHIASQLKGEGKIGIVFGRPPVSYLSLRRQGVEYALAQYPNIKILEVSSNQYVNNDSLKETTELLNEYPDCRALLGLTEEATSGIVQVIKGRSSLQNHSIYSFDQNPEISAFIEKGVVSATIGQFPEEIGSKSTTLMLRWLAGIDYPLEQNYYTKVRLISKR</sequence>
<dbReference type="PANTHER" id="PTHR46847">
    <property type="entry name" value="D-ALLOSE-BINDING PERIPLASMIC PROTEIN-RELATED"/>
    <property type="match status" value="1"/>
</dbReference>
<evidence type="ECO:0000259" key="4">
    <source>
        <dbReference type="Pfam" id="PF13407"/>
    </source>
</evidence>
<evidence type="ECO:0000313" key="6">
    <source>
        <dbReference type="Proteomes" id="UP001178288"/>
    </source>
</evidence>
<dbReference type="KEGG" id="nnv:QNH39_10415"/>
<evidence type="ECO:0000256" key="3">
    <source>
        <dbReference type="ARBA" id="ARBA00022729"/>
    </source>
</evidence>
<comment type="subcellular location">
    <subcellularLocation>
        <location evidence="1">Cell envelope</location>
    </subcellularLocation>
</comment>
<name>A0AA95MXW5_9BACI</name>
<dbReference type="AlphaFoldDB" id="A0AA95MXW5"/>
<dbReference type="InterPro" id="IPR028082">
    <property type="entry name" value="Peripla_BP_I"/>
</dbReference>
<gene>
    <name evidence="5" type="ORF">QNH39_10415</name>
</gene>
<keyword evidence="6" id="KW-1185">Reference proteome</keyword>
<dbReference type="EMBL" id="CP126114">
    <property type="protein sequence ID" value="WHY88218.1"/>
    <property type="molecule type" value="Genomic_DNA"/>
</dbReference>
<accession>A0AA95MXW5</accession>
<dbReference type="GO" id="GO:0030246">
    <property type="term" value="F:carbohydrate binding"/>
    <property type="evidence" value="ECO:0007669"/>
    <property type="project" value="UniProtKB-ARBA"/>
</dbReference>
<organism evidence="5 6">
    <name type="scientific">Neobacillus novalis</name>
    <dbReference type="NCBI Taxonomy" id="220687"/>
    <lineage>
        <taxon>Bacteria</taxon>
        <taxon>Bacillati</taxon>
        <taxon>Bacillota</taxon>
        <taxon>Bacilli</taxon>
        <taxon>Bacillales</taxon>
        <taxon>Bacillaceae</taxon>
        <taxon>Neobacillus</taxon>
    </lineage>
</organism>
<evidence type="ECO:0000256" key="1">
    <source>
        <dbReference type="ARBA" id="ARBA00004196"/>
    </source>
</evidence>
<evidence type="ECO:0000256" key="2">
    <source>
        <dbReference type="ARBA" id="ARBA00007639"/>
    </source>
</evidence>
<reference evidence="5" key="1">
    <citation type="submission" date="2023-05" db="EMBL/GenBank/DDBJ databases">
        <title>Comparative genomics of Bacillaceae isolates and their secondary metabolite potential.</title>
        <authorList>
            <person name="Song L."/>
            <person name="Nielsen L.J."/>
            <person name="Mohite O."/>
            <person name="Xu X."/>
            <person name="Weber T."/>
            <person name="Kovacs A.T."/>
        </authorList>
    </citation>
    <scope>NUCLEOTIDE SEQUENCE</scope>
    <source>
        <strain evidence="5">XLM17</strain>
    </source>
</reference>
<dbReference type="GO" id="GO:0030313">
    <property type="term" value="C:cell envelope"/>
    <property type="evidence" value="ECO:0007669"/>
    <property type="project" value="UniProtKB-SubCell"/>
</dbReference>
<dbReference type="Proteomes" id="UP001178288">
    <property type="component" value="Chromosome"/>
</dbReference>
<dbReference type="Pfam" id="PF13407">
    <property type="entry name" value="Peripla_BP_4"/>
    <property type="match status" value="1"/>
</dbReference>
<dbReference type="InterPro" id="IPR025997">
    <property type="entry name" value="SBP_2_dom"/>
</dbReference>
<feature type="domain" description="Periplasmic binding protein" evidence="4">
    <location>
        <begin position="51"/>
        <end position="304"/>
    </location>
</feature>
<evidence type="ECO:0000313" key="5">
    <source>
        <dbReference type="EMBL" id="WHY88218.1"/>
    </source>
</evidence>
<comment type="similarity">
    <text evidence="2">Belongs to the bacterial solute-binding protein 2 family.</text>
</comment>
<protein>
    <submittedName>
        <fullName evidence="5">Substrate-binding domain-containing protein</fullName>
    </submittedName>
</protein>
<dbReference type="SUPFAM" id="SSF53822">
    <property type="entry name" value="Periplasmic binding protein-like I"/>
    <property type="match status" value="1"/>
</dbReference>
<proteinExistence type="inferred from homology"/>
<dbReference type="RefSeq" id="WP_066085654.1">
    <property type="nucleotide sequence ID" value="NZ_CP126114.1"/>
</dbReference>
<dbReference type="Gene3D" id="3.40.50.2300">
    <property type="match status" value="2"/>
</dbReference>
<keyword evidence="3" id="KW-0732">Signal</keyword>